<dbReference type="GO" id="GO:0006281">
    <property type="term" value="P:DNA repair"/>
    <property type="evidence" value="ECO:0007669"/>
    <property type="project" value="UniProtKB-KW"/>
</dbReference>
<evidence type="ECO:0000256" key="1">
    <source>
        <dbReference type="ARBA" id="ARBA00004123"/>
    </source>
</evidence>
<feature type="region of interest" description="Disordered" evidence="5">
    <location>
        <begin position="571"/>
        <end position="634"/>
    </location>
</feature>
<feature type="compositionally biased region" description="Polar residues" evidence="5">
    <location>
        <begin position="483"/>
        <end position="492"/>
    </location>
</feature>
<evidence type="ECO:0000259" key="6">
    <source>
        <dbReference type="Pfam" id="PF12253"/>
    </source>
</evidence>
<evidence type="ECO:0000313" key="8">
    <source>
        <dbReference type="Proteomes" id="UP001605036"/>
    </source>
</evidence>
<feature type="compositionally biased region" description="Basic and acidic residues" evidence="5">
    <location>
        <begin position="348"/>
        <end position="458"/>
    </location>
</feature>
<evidence type="ECO:0000313" key="7">
    <source>
        <dbReference type="EMBL" id="KAL2631644.1"/>
    </source>
</evidence>
<comment type="subcellular location">
    <subcellularLocation>
        <location evidence="1">Nucleus</location>
    </subcellularLocation>
</comment>
<sequence length="837" mass="96111">MMACGGKIGHTSNENGIRETNLERRKTIFMNKQKTGSRSRDEAKLRSPQRSTPGRRKDRVRKSRAVNVSWDVKIQKRKEQQGEKFNLLFEEAIGLRIASNAVALKLAEMGSLYLPQEGGLNSSAANDCEKEMLRLVELFNEDNVLQIAPKYGKDCERSLVLRKKVAAHMEDSKSPFSALVNGIVEKLSSEGEQINLASAKTLVLEIGLRVCCGISNTDADPLEDNTPSSLWRWEVRELKLLPPDVRKEITEQRRIKRKITERLKSLSSAVEILRAANPESCESAVLKMSEILQSTEDEVSIRAAKMEWLAKKSSGQPTQQQSEVNSNGLVPSFSPNSTQENSKRRRRSDPEEREKLRQEKLLKRQRIEEEKEQRRKEAEKEKEQRRKEAEKEKEQRRKEAEKEKEAERELKRKEREEAEKRKESEREQRRKEKEESERKKEAEKEQRRKEKEEAERKKQMAIQKQASFMGRFLQASKKEPKQQLPTPDSQEAPSDDLEGKAQSTTPRETESSDIVTSMDVIFQKKEDFDLEVLKRQHISSWREIHHQMCRRKPLGWGTRRKPKTFVFRELRLQGANSSPDEGTKRISGAESSPKRLRPEIEDEGLEDVDWKGNNPTDSCPDTPSSETKKLNSDKYLQLRNKRKKLLQFDKSYRPPYYGTFSKSSDVIKPRNPLKQDPKLDYEVDSDGEWEEEEPGESLSDFENEKDEEEDRVDHEDDEDSSDEFMVPDGYLSEGEGVHMEAGASGDEAGPCGTSEGFPLGGQCVNDTGTNGMSPDQLRKILDKVTDHALRTNRPLIINNLRRGSQEENSVQQLTKRESLILEALRMRILTSTTIGVS</sequence>
<dbReference type="PANTHER" id="PTHR15272:SF0">
    <property type="entry name" value="CHROMATIN ASSEMBLY FACTOR 1 SUBUNIT A"/>
    <property type="match status" value="1"/>
</dbReference>
<dbReference type="Pfam" id="PF12253">
    <property type="entry name" value="CAF1A_dimeriz"/>
    <property type="match status" value="1"/>
</dbReference>
<feature type="compositionally biased region" description="Acidic residues" evidence="5">
    <location>
        <begin position="682"/>
        <end position="722"/>
    </location>
</feature>
<feature type="compositionally biased region" description="Basic and acidic residues" evidence="5">
    <location>
        <begin position="665"/>
        <end position="681"/>
    </location>
</feature>
<keyword evidence="4" id="KW-0539">Nucleus</keyword>
<dbReference type="Proteomes" id="UP001605036">
    <property type="component" value="Unassembled WGS sequence"/>
</dbReference>
<proteinExistence type="predicted"/>
<evidence type="ECO:0000256" key="4">
    <source>
        <dbReference type="ARBA" id="ARBA00023242"/>
    </source>
</evidence>
<feature type="compositionally biased region" description="Basic and acidic residues" evidence="5">
    <location>
        <begin position="16"/>
        <end position="26"/>
    </location>
</feature>
<feature type="domain" description="Chromatin assembly factor 1 subunit A dimerization" evidence="6">
    <location>
        <begin position="644"/>
        <end position="712"/>
    </location>
</feature>
<dbReference type="InterPro" id="IPR022043">
    <property type="entry name" value="CAF1A_DD"/>
</dbReference>
<keyword evidence="3" id="KW-0234">DNA repair</keyword>
<feature type="compositionally biased region" description="Polar residues" evidence="5">
    <location>
        <begin position="613"/>
        <end position="625"/>
    </location>
</feature>
<name>A0ABD1YPP5_9MARC</name>
<keyword evidence="8" id="KW-1185">Reference proteome</keyword>
<feature type="region of interest" description="Disordered" evidence="5">
    <location>
        <begin position="1"/>
        <end position="63"/>
    </location>
</feature>
<reference evidence="7 8" key="1">
    <citation type="submission" date="2024-09" db="EMBL/GenBank/DDBJ databases">
        <title>Chromosome-scale assembly of Riccia fluitans.</title>
        <authorList>
            <person name="Paukszto L."/>
            <person name="Sawicki J."/>
            <person name="Karawczyk K."/>
            <person name="Piernik-Szablinska J."/>
            <person name="Szczecinska M."/>
            <person name="Mazdziarz M."/>
        </authorList>
    </citation>
    <scope>NUCLEOTIDE SEQUENCE [LARGE SCALE GENOMIC DNA]</scope>
    <source>
        <strain evidence="7">Rf_01</strain>
        <tissue evidence="7">Aerial parts of the thallus</tissue>
    </source>
</reference>
<evidence type="ECO:0000256" key="5">
    <source>
        <dbReference type="SAM" id="MobiDB-lite"/>
    </source>
</evidence>
<dbReference type="AlphaFoldDB" id="A0ABD1YPP5"/>
<feature type="compositionally biased region" description="Polar residues" evidence="5">
    <location>
        <begin position="313"/>
        <end position="340"/>
    </location>
</feature>
<feature type="compositionally biased region" description="Basic residues" evidence="5">
    <location>
        <begin position="53"/>
        <end position="63"/>
    </location>
</feature>
<keyword evidence="2" id="KW-0227">DNA damage</keyword>
<organism evidence="7 8">
    <name type="scientific">Riccia fluitans</name>
    <dbReference type="NCBI Taxonomy" id="41844"/>
    <lineage>
        <taxon>Eukaryota</taxon>
        <taxon>Viridiplantae</taxon>
        <taxon>Streptophyta</taxon>
        <taxon>Embryophyta</taxon>
        <taxon>Marchantiophyta</taxon>
        <taxon>Marchantiopsida</taxon>
        <taxon>Marchantiidae</taxon>
        <taxon>Marchantiales</taxon>
        <taxon>Ricciaceae</taxon>
        <taxon>Riccia</taxon>
    </lineage>
</organism>
<protein>
    <recommendedName>
        <fullName evidence="6">Chromatin assembly factor 1 subunit A dimerization domain-containing protein</fullName>
    </recommendedName>
</protein>
<feature type="region of interest" description="Disordered" evidence="5">
    <location>
        <begin position="659"/>
        <end position="725"/>
    </location>
</feature>
<dbReference type="PANTHER" id="PTHR15272">
    <property type="entry name" value="CHROMATIN ASSEMBLY FACTOR 1 SUBUNIT A CAF-1 SUBUNIT A"/>
    <property type="match status" value="1"/>
</dbReference>
<feature type="region of interest" description="Disordered" evidence="5">
    <location>
        <begin position="311"/>
        <end position="516"/>
    </location>
</feature>
<dbReference type="GO" id="GO:0005634">
    <property type="term" value="C:nucleus"/>
    <property type="evidence" value="ECO:0007669"/>
    <property type="project" value="UniProtKB-SubCell"/>
</dbReference>
<evidence type="ECO:0000256" key="3">
    <source>
        <dbReference type="ARBA" id="ARBA00023204"/>
    </source>
</evidence>
<accession>A0ABD1YPP5</accession>
<dbReference type="EMBL" id="JBHFFA010000004">
    <property type="protein sequence ID" value="KAL2631644.1"/>
    <property type="molecule type" value="Genomic_DNA"/>
</dbReference>
<comment type="caution">
    <text evidence="7">The sequence shown here is derived from an EMBL/GenBank/DDBJ whole genome shotgun (WGS) entry which is preliminary data.</text>
</comment>
<gene>
    <name evidence="7" type="ORF">R1flu_016330</name>
</gene>
<evidence type="ECO:0000256" key="2">
    <source>
        <dbReference type="ARBA" id="ARBA00022763"/>
    </source>
</evidence>